<organism evidence="1 2">
    <name type="scientific">Serratia phage JS26</name>
    <dbReference type="NCBI Taxonomy" id="2315217"/>
    <lineage>
        <taxon>Viruses</taxon>
        <taxon>Duplodnaviria</taxon>
        <taxon>Heunggongvirae</taxon>
        <taxon>Uroviricota</taxon>
        <taxon>Caudoviricetes</taxon>
        <taxon>Casjensviridae</taxon>
        <taxon>Dunedinvirus</taxon>
        <taxon>Dunedinvirus JS26</taxon>
    </lineage>
</organism>
<dbReference type="GO" id="GO:0009307">
    <property type="term" value="P:DNA restriction-modification system"/>
    <property type="evidence" value="ECO:0007669"/>
    <property type="project" value="InterPro"/>
</dbReference>
<dbReference type="GeneID" id="62682700"/>
<name>A0A5Q2F8G2_9CAUD</name>
<evidence type="ECO:0000313" key="1">
    <source>
        <dbReference type="EMBL" id="QGF20889.1"/>
    </source>
</evidence>
<dbReference type="RefSeq" id="YP_010000060.1">
    <property type="nucleotide sequence ID" value="NC_053012.1"/>
</dbReference>
<dbReference type="KEGG" id="vg:62682700"/>
<evidence type="ECO:0000313" key="2">
    <source>
        <dbReference type="Proteomes" id="UP000345177"/>
    </source>
</evidence>
<dbReference type="NCBIfam" id="TIGR01712">
    <property type="entry name" value="phage_N6A_met"/>
    <property type="match status" value="1"/>
</dbReference>
<proteinExistence type="predicted"/>
<accession>A0A5Q2F8G2</accession>
<dbReference type="InterPro" id="IPR008593">
    <property type="entry name" value="Dam_MeTrfase"/>
</dbReference>
<dbReference type="GO" id="GO:0009007">
    <property type="term" value="F:site-specific DNA-methyltransferase (adenine-specific) activity"/>
    <property type="evidence" value="ECO:0007669"/>
    <property type="project" value="InterPro"/>
</dbReference>
<reference evidence="1 2" key="1">
    <citation type="submission" date="2019-09" db="EMBL/GenBank/DDBJ databases">
        <title>Transcriptional response of Serratia to Siphovirus infection.</title>
        <authorList>
            <person name="Malone L.M."/>
            <person name="Fineran P.C."/>
        </authorList>
    </citation>
    <scope>NUCLEOTIDE SEQUENCE [LARGE SCALE GENOMIC DNA]</scope>
</reference>
<dbReference type="Proteomes" id="UP000345177">
    <property type="component" value="Segment"/>
</dbReference>
<dbReference type="GO" id="GO:0003677">
    <property type="term" value="F:DNA binding"/>
    <property type="evidence" value="ECO:0007669"/>
    <property type="project" value="InterPro"/>
</dbReference>
<keyword evidence="2" id="KW-1185">Reference proteome</keyword>
<sequence>MTDKPMNPYLEKLIDIKMQDFHDLKEIGDQWRTPDLEFCGIENYVTNGSRFVIDLFTDGQNSKCDHYYSQANNALVQDWHGDALKYGGAGAWCYGNPPYSRPFEYDDAPYTGMINIMKKVKEERDKGANICLLTKHAPSESWWPDELTDFQADTIINIKGRITFQLPVWANGVKPQSSGFASSLLIFSRHFEKMDPGCAPPVIAMLRDELRRLGQERLPAFQEDRRVWIASFDEL</sequence>
<dbReference type="EMBL" id="MN505213">
    <property type="protein sequence ID" value="QGF20889.1"/>
    <property type="molecule type" value="Genomic_DNA"/>
</dbReference>
<protein>
    <submittedName>
        <fullName evidence="1">Uncharacterized protein</fullName>
    </submittedName>
</protein>
<dbReference type="Pfam" id="PF05869">
    <property type="entry name" value="Dam"/>
    <property type="match status" value="1"/>
</dbReference>